<protein>
    <submittedName>
        <fullName evidence="3">Uncharacterized protein</fullName>
    </submittedName>
</protein>
<accession>A0A345SVJ0</accession>
<evidence type="ECO:0000256" key="2">
    <source>
        <dbReference type="SAM" id="Phobius"/>
    </source>
</evidence>
<gene>
    <name evidence="3" type="ORF">C7M71_010175</name>
</gene>
<proteinExistence type="predicted"/>
<evidence type="ECO:0000313" key="4">
    <source>
        <dbReference type="Proteomes" id="UP000249340"/>
    </source>
</evidence>
<evidence type="ECO:0000313" key="3">
    <source>
        <dbReference type="EMBL" id="AXI77745.1"/>
    </source>
</evidence>
<dbReference type="RefSeq" id="WP_111493551.1">
    <property type="nucleotide sequence ID" value="NZ_CP031264.1"/>
</dbReference>
<keyword evidence="2" id="KW-1133">Transmembrane helix</keyword>
<keyword evidence="2" id="KW-0472">Membrane</keyword>
<feature type="transmembrane region" description="Helical" evidence="2">
    <location>
        <begin position="35"/>
        <end position="54"/>
    </location>
</feature>
<keyword evidence="4" id="KW-1185">Reference proteome</keyword>
<dbReference type="AlphaFoldDB" id="A0A345SVJ0"/>
<dbReference type="KEGG" id="stri:C7M71_010175"/>
<sequence length="88" mass="8779">MPRPTPAQVCWGTLAVVSATVVLLAVSGADSPLSITVLVVFALALGTLGTTLSITGHAHRTARTGGAAHPARASSEAGYAQPSSSGRR</sequence>
<feature type="transmembrane region" description="Helical" evidence="2">
    <location>
        <begin position="9"/>
        <end position="29"/>
    </location>
</feature>
<dbReference type="EMBL" id="CP031264">
    <property type="protein sequence ID" value="AXI77745.1"/>
    <property type="molecule type" value="Genomic_DNA"/>
</dbReference>
<dbReference type="Proteomes" id="UP000249340">
    <property type="component" value="Chromosome"/>
</dbReference>
<organism evidence="3 4">
    <name type="scientific">Peterkaempfera bronchialis</name>
    <dbReference type="NCBI Taxonomy" id="2126346"/>
    <lineage>
        <taxon>Bacteria</taxon>
        <taxon>Bacillati</taxon>
        <taxon>Actinomycetota</taxon>
        <taxon>Actinomycetes</taxon>
        <taxon>Kitasatosporales</taxon>
        <taxon>Streptomycetaceae</taxon>
        <taxon>Peterkaempfera</taxon>
    </lineage>
</organism>
<reference evidence="4" key="1">
    <citation type="submission" date="2018-07" db="EMBL/GenBank/DDBJ databases">
        <title>Streptacidiphilus bronchialis DSM 106435 chromosome.</title>
        <authorList>
            <person name="Batra D."/>
            <person name="Gulvik C.A."/>
        </authorList>
    </citation>
    <scope>NUCLEOTIDE SEQUENCE [LARGE SCALE GENOMIC DNA]</scope>
    <source>
        <strain evidence="4">DSM 106435</strain>
    </source>
</reference>
<keyword evidence="2" id="KW-0812">Transmembrane</keyword>
<evidence type="ECO:0000256" key="1">
    <source>
        <dbReference type="SAM" id="MobiDB-lite"/>
    </source>
</evidence>
<name>A0A345SVJ0_9ACTN</name>
<feature type="region of interest" description="Disordered" evidence="1">
    <location>
        <begin position="59"/>
        <end position="88"/>
    </location>
</feature>